<evidence type="ECO:0000313" key="2">
    <source>
        <dbReference type="Proteomes" id="UP000828390"/>
    </source>
</evidence>
<comment type="caution">
    <text evidence="1">The sequence shown here is derived from an EMBL/GenBank/DDBJ whole genome shotgun (WGS) entry which is preliminary data.</text>
</comment>
<dbReference type="Proteomes" id="UP000828390">
    <property type="component" value="Unassembled WGS sequence"/>
</dbReference>
<keyword evidence="2" id="KW-1185">Reference proteome</keyword>
<reference evidence="1" key="1">
    <citation type="journal article" date="2019" name="bioRxiv">
        <title>The Genome of the Zebra Mussel, Dreissena polymorpha: A Resource for Invasive Species Research.</title>
        <authorList>
            <person name="McCartney M.A."/>
            <person name="Auch B."/>
            <person name="Kono T."/>
            <person name="Mallez S."/>
            <person name="Zhang Y."/>
            <person name="Obille A."/>
            <person name="Becker A."/>
            <person name="Abrahante J.E."/>
            <person name="Garbe J."/>
            <person name="Badalamenti J.P."/>
            <person name="Herman A."/>
            <person name="Mangelson H."/>
            <person name="Liachko I."/>
            <person name="Sullivan S."/>
            <person name="Sone E.D."/>
            <person name="Koren S."/>
            <person name="Silverstein K.A.T."/>
            <person name="Beckman K.B."/>
            <person name="Gohl D.M."/>
        </authorList>
    </citation>
    <scope>NUCLEOTIDE SEQUENCE</scope>
    <source>
        <strain evidence="1">Duluth1</strain>
        <tissue evidence="1">Whole animal</tissue>
    </source>
</reference>
<name>A0A9D3YD99_DREPO</name>
<organism evidence="1 2">
    <name type="scientific">Dreissena polymorpha</name>
    <name type="common">Zebra mussel</name>
    <name type="synonym">Mytilus polymorpha</name>
    <dbReference type="NCBI Taxonomy" id="45954"/>
    <lineage>
        <taxon>Eukaryota</taxon>
        <taxon>Metazoa</taxon>
        <taxon>Spiralia</taxon>
        <taxon>Lophotrochozoa</taxon>
        <taxon>Mollusca</taxon>
        <taxon>Bivalvia</taxon>
        <taxon>Autobranchia</taxon>
        <taxon>Heteroconchia</taxon>
        <taxon>Euheterodonta</taxon>
        <taxon>Imparidentia</taxon>
        <taxon>Neoheterodontei</taxon>
        <taxon>Myida</taxon>
        <taxon>Dreissenoidea</taxon>
        <taxon>Dreissenidae</taxon>
        <taxon>Dreissena</taxon>
    </lineage>
</organism>
<proteinExistence type="predicted"/>
<evidence type="ECO:0000313" key="1">
    <source>
        <dbReference type="EMBL" id="KAH3698240.1"/>
    </source>
</evidence>
<protein>
    <submittedName>
        <fullName evidence="1">Uncharacterized protein</fullName>
    </submittedName>
</protein>
<dbReference type="AlphaFoldDB" id="A0A9D3YD99"/>
<dbReference type="EMBL" id="JAIWYP010000016">
    <property type="protein sequence ID" value="KAH3698240.1"/>
    <property type="molecule type" value="Genomic_DNA"/>
</dbReference>
<reference evidence="1" key="2">
    <citation type="submission" date="2020-11" db="EMBL/GenBank/DDBJ databases">
        <authorList>
            <person name="McCartney M.A."/>
            <person name="Auch B."/>
            <person name="Kono T."/>
            <person name="Mallez S."/>
            <person name="Becker A."/>
            <person name="Gohl D.M."/>
            <person name="Silverstein K.A.T."/>
            <person name="Koren S."/>
            <person name="Bechman K.B."/>
            <person name="Herman A."/>
            <person name="Abrahante J.E."/>
            <person name="Garbe J."/>
        </authorList>
    </citation>
    <scope>NUCLEOTIDE SEQUENCE</scope>
    <source>
        <strain evidence="1">Duluth1</strain>
        <tissue evidence="1">Whole animal</tissue>
    </source>
</reference>
<sequence>MAAKKLGKIGNTKVDGSFISDGFFNWKAGTEKFRKHDESECHKEEVERLVTLPATTRDVGEMLSAGHAKEKADKRKQLLQILRSIRFLACSKLAHAQSELITSMMSRDLDNGSPGPSRFANAGLPARSGMICRFFLTRSHYFPVPPRLKQVNNPAESRAPNVVGNARRSCRAPVYRNSTDTHRGYTGIRPWQSYGNAPV</sequence>
<gene>
    <name evidence="1" type="ORF">DPMN_085759</name>
</gene>
<accession>A0A9D3YD99</accession>